<dbReference type="EMBL" id="PGTN01001055">
    <property type="protein sequence ID" value="PJF45475.1"/>
    <property type="molecule type" value="Genomic_DNA"/>
</dbReference>
<proteinExistence type="inferred from homology"/>
<organism evidence="2 3">
    <name type="scientific">Candidatus Thermofonsia Clade 3 bacterium</name>
    <dbReference type="NCBI Taxonomy" id="2364212"/>
    <lineage>
        <taxon>Bacteria</taxon>
        <taxon>Bacillati</taxon>
        <taxon>Chloroflexota</taxon>
        <taxon>Candidatus Thermofontia</taxon>
        <taxon>Candidatus Thermofonsia Clade 3</taxon>
    </lineage>
</organism>
<gene>
    <name evidence="2" type="ORF">CUN48_18695</name>
</gene>
<comment type="similarity">
    <text evidence="1">Belongs to the enoyl-CoA hydratase/isomerase family.</text>
</comment>
<name>A0A2M8Q6P5_9CHLR</name>
<dbReference type="SUPFAM" id="SSF52096">
    <property type="entry name" value="ClpP/crotonase"/>
    <property type="match status" value="1"/>
</dbReference>
<dbReference type="InterPro" id="IPR029045">
    <property type="entry name" value="ClpP/crotonase-like_dom_sf"/>
</dbReference>
<reference evidence="2 3" key="1">
    <citation type="submission" date="2017-11" db="EMBL/GenBank/DDBJ databases">
        <title>Evolution of Phototrophy in the Chloroflexi Phylum Driven by Horizontal Gene Transfer.</title>
        <authorList>
            <person name="Ward L.M."/>
            <person name="Hemp J."/>
            <person name="Shih P.M."/>
            <person name="Mcglynn S.E."/>
            <person name="Fischer W."/>
        </authorList>
    </citation>
    <scope>NUCLEOTIDE SEQUENCE [LARGE SCALE GENOMIC DNA]</scope>
    <source>
        <strain evidence="2">JP3_7</strain>
    </source>
</reference>
<evidence type="ECO:0000313" key="2">
    <source>
        <dbReference type="EMBL" id="PJF45475.1"/>
    </source>
</evidence>
<protein>
    <submittedName>
        <fullName evidence="2">Enoyl-CoA hydratase</fullName>
        <ecNumber evidence="2">4.2.1.17</ecNumber>
    </submittedName>
</protein>
<dbReference type="AlphaFoldDB" id="A0A2M8Q6P5"/>
<keyword evidence="2" id="KW-0456">Lyase</keyword>
<sequence>DHELDERTLHVARQLRDGAPSAIRLTKYALANWLRAAGPLFDVSTALEFLGFAGEEVREGLAAFRERRRPRFDPDCPI</sequence>
<dbReference type="InterPro" id="IPR014748">
    <property type="entry name" value="Enoyl-CoA_hydra_C"/>
</dbReference>
<dbReference type="EC" id="4.2.1.17" evidence="2"/>
<accession>A0A2M8Q6P5</accession>
<dbReference type="Proteomes" id="UP000230790">
    <property type="component" value="Unassembled WGS sequence"/>
</dbReference>
<evidence type="ECO:0000313" key="3">
    <source>
        <dbReference type="Proteomes" id="UP000230790"/>
    </source>
</evidence>
<comment type="caution">
    <text evidence="2">The sequence shown here is derived from an EMBL/GenBank/DDBJ whole genome shotgun (WGS) entry which is preliminary data.</text>
</comment>
<evidence type="ECO:0000256" key="1">
    <source>
        <dbReference type="ARBA" id="ARBA00005254"/>
    </source>
</evidence>
<feature type="non-terminal residue" evidence="2">
    <location>
        <position position="1"/>
    </location>
</feature>
<dbReference type="Gene3D" id="1.10.12.10">
    <property type="entry name" value="Lyase 2-enoyl-coa Hydratase, Chain A, domain 2"/>
    <property type="match status" value="1"/>
</dbReference>
<dbReference type="GO" id="GO:0004300">
    <property type="term" value="F:enoyl-CoA hydratase activity"/>
    <property type="evidence" value="ECO:0007669"/>
    <property type="project" value="UniProtKB-EC"/>
</dbReference>